<feature type="domain" description="HNH" evidence="1">
    <location>
        <begin position="58"/>
        <end position="102"/>
    </location>
</feature>
<dbReference type="Proteomes" id="UP000702425">
    <property type="component" value="Unassembled WGS sequence"/>
</dbReference>
<comment type="caution">
    <text evidence="2">The sequence shown here is derived from an EMBL/GenBank/DDBJ whole genome shotgun (WGS) entry which is preliminary data.</text>
</comment>
<dbReference type="PANTHER" id="PTHR37827">
    <property type="entry name" value="TUDOR DOMAIN-CONTAINING PROTEIN"/>
    <property type="match status" value="1"/>
</dbReference>
<keyword evidence="3" id="KW-1185">Reference proteome</keyword>
<protein>
    <recommendedName>
        <fullName evidence="1">HNH domain-containing protein</fullName>
    </recommendedName>
</protein>
<evidence type="ECO:0000313" key="3">
    <source>
        <dbReference type="Proteomes" id="UP000702425"/>
    </source>
</evidence>
<evidence type="ECO:0000313" key="2">
    <source>
        <dbReference type="EMBL" id="NQE32972.1"/>
    </source>
</evidence>
<name>A0ABX2CTF7_9CYAN</name>
<dbReference type="EMBL" id="SRRZ01000008">
    <property type="protein sequence ID" value="NQE32972.1"/>
    <property type="molecule type" value="Genomic_DNA"/>
</dbReference>
<dbReference type="InterPro" id="IPR002711">
    <property type="entry name" value="HNH"/>
</dbReference>
<reference evidence="2 3" key="1">
    <citation type="journal article" date="2020" name="Sci. Rep.">
        <title>A novel cyanobacterial geosmin producer, revising GeoA distribution and dispersion patterns in Bacteria.</title>
        <authorList>
            <person name="Churro C."/>
            <person name="Semedo-Aguiar A.P."/>
            <person name="Silva A.D."/>
            <person name="Pereira-Leal J.B."/>
            <person name="Leite R.B."/>
        </authorList>
    </citation>
    <scope>NUCLEOTIDE SEQUENCE [LARGE SCALE GENOMIC DNA]</scope>
    <source>
        <strain evidence="2 3">IPMA8</strain>
    </source>
</reference>
<gene>
    <name evidence="2" type="ORF">E5S67_00689</name>
</gene>
<proteinExistence type="predicted"/>
<accession>A0ABX2CTF7</accession>
<dbReference type="RefSeq" id="WP_339382934.1">
    <property type="nucleotide sequence ID" value="NZ_CAWPPK010000296.1"/>
</dbReference>
<dbReference type="PANTHER" id="PTHR37827:SF1">
    <property type="entry name" value="HNH DOMAIN-CONTAINING PROTEIN"/>
    <property type="match status" value="1"/>
</dbReference>
<sequence>MIPEAFGPLPQEICLTPNWGFFIVWRVRSTFIHPLTADRAKLKVAILLSSSIEKIMQCELCDRQMEALTAHHLIPKQNTKRKNEDPSPTIDICSACHRQIHSLFDNKHLAQELNTLEKLKNDPELHKFVSWIKKQKTDKRIQVRGKKA</sequence>
<dbReference type="Pfam" id="PF01844">
    <property type="entry name" value="HNH"/>
    <property type="match status" value="1"/>
</dbReference>
<evidence type="ECO:0000259" key="1">
    <source>
        <dbReference type="Pfam" id="PF01844"/>
    </source>
</evidence>
<organism evidence="2 3">
    <name type="scientific">Microcoleus asticus IPMA8</name>
    <dbReference type="NCBI Taxonomy" id="2563858"/>
    <lineage>
        <taxon>Bacteria</taxon>
        <taxon>Bacillati</taxon>
        <taxon>Cyanobacteriota</taxon>
        <taxon>Cyanophyceae</taxon>
        <taxon>Oscillatoriophycideae</taxon>
        <taxon>Oscillatoriales</taxon>
        <taxon>Microcoleaceae</taxon>
        <taxon>Microcoleus</taxon>
        <taxon>Microcoleus asticus</taxon>
    </lineage>
</organism>